<gene>
    <name evidence="2" type="ORF">P0Y53_18675</name>
</gene>
<evidence type="ECO:0008006" key="4">
    <source>
        <dbReference type="Google" id="ProtNLM"/>
    </source>
</evidence>
<feature type="signal peptide" evidence="1">
    <location>
        <begin position="1"/>
        <end position="22"/>
    </location>
</feature>
<accession>A0AAJ5WRR7</accession>
<dbReference type="SUPFAM" id="SSF50939">
    <property type="entry name" value="Sialidases"/>
    <property type="match status" value="1"/>
</dbReference>
<sequence length="595" mass="64486">MNFRKNAIRTCVLLATASSLFWACKKSAFPESEIGLELLSPQLLQITPIQDLNQGITSINSHAASTSRSSLKMNYRTYVSLGQTSLGVTAPNYPRIKKMANGSYILFYHNNQVGGSVRYATSPDARTFTPKNELFKSYAIIDQDGLANERRFSNGDALVLANGDIIAVASYRANSGYRQKPLDAGIALRRSTDNGVTWSAAIQIYQGVNWESYLLQLPSGEIHCYFTDSDRTGVVGTDTGTGMVESSDNGNTWTPAFGADPYYVLRTLYTYNGVSFFNNQMPSVIKLNNRNELAAAMEANTGDGYYISFGYSGTDGEWTHLAVNQEGPADRNDGAFLGSAPYLRQFPSGETVLSYNRSSGFHLKMGDTAARQFGDDYTPMTGGYWGSLELENSHQIIGVFPNPSGGVIKLAKFVLNHGIQAASQTIQVNGNSSEWANTDEALFVGEKSQAQATLRAAANSDSVYFLIEVLDEKLASTDVATLLISPVTSNDLLTNGARRFIVSHDGLRSTNGYNGGWVAGNPQANTKATYQGTIGQDSDTDEGYVVEIAIPRSKLNIYSGKLLVNFSITDNVSGEDAIFNTASTSTAKWLQVSGL</sequence>
<dbReference type="EMBL" id="CP119311">
    <property type="protein sequence ID" value="WEK34517.1"/>
    <property type="molecule type" value="Genomic_DNA"/>
</dbReference>
<reference evidence="2" key="1">
    <citation type="submission" date="2023-03" db="EMBL/GenBank/DDBJ databases">
        <title>Andean soil-derived lignocellulolytic bacterial consortium as a source of novel taxa and putative plastic-active enzymes.</title>
        <authorList>
            <person name="Diaz-Garcia L."/>
            <person name="Chuvochina M."/>
            <person name="Feuerriegel G."/>
            <person name="Bunk B."/>
            <person name="Sproer C."/>
            <person name="Streit W.R."/>
            <person name="Rodriguez L.M."/>
            <person name="Overmann J."/>
            <person name="Jimenez D.J."/>
        </authorList>
    </citation>
    <scope>NUCLEOTIDE SEQUENCE</scope>
    <source>
        <strain evidence="2">MAG 7</strain>
    </source>
</reference>
<organism evidence="2 3">
    <name type="scientific">Candidatus Pseudobacter hemicellulosilyticus</name>
    <dbReference type="NCBI Taxonomy" id="3121375"/>
    <lineage>
        <taxon>Bacteria</taxon>
        <taxon>Pseudomonadati</taxon>
        <taxon>Bacteroidota</taxon>
        <taxon>Chitinophagia</taxon>
        <taxon>Chitinophagales</taxon>
        <taxon>Chitinophagaceae</taxon>
        <taxon>Pseudobacter</taxon>
    </lineage>
</organism>
<proteinExistence type="predicted"/>
<dbReference type="SUPFAM" id="SSF49344">
    <property type="entry name" value="CBD9-like"/>
    <property type="match status" value="1"/>
</dbReference>
<protein>
    <recommendedName>
        <fullName evidence="4">Exo-alpha-sialidase</fullName>
    </recommendedName>
</protein>
<dbReference type="Gene3D" id="2.60.40.1190">
    <property type="match status" value="1"/>
</dbReference>
<evidence type="ECO:0000313" key="3">
    <source>
        <dbReference type="Proteomes" id="UP001220610"/>
    </source>
</evidence>
<feature type="chain" id="PRO_5042506194" description="Exo-alpha-sialidase" evidence="1">
    <location>
        <begin position="23"/>
        <end position="595"/>
    </location>
</feature>
<dbReference type="Proteomes" id="UP001220610">
    <property type="component" value="Chromosome"/>
</dbReference>
<name>A0AAJ5WRR7_9BACT</name>
<keyword evidence="1" id="KW-0732">Signal</keyword>
<dbReference type="InterPro" id="IPR036278">
    <property type="entry name" value="Sialidase_sf"/>
</dbReference>
<evidence type="ECO:0000313" key="2">
    <source>
        <dbReference type="EMBL" id="WEK34517.1"/>
    </source>
</evidence>
<dbReference type="CDD" id="cd15482">
    <property type="entry name" value="Sialidase_non-viral"/>
    <property type="match status" value="1"/>
</dbReference>
<dbReference type="AlphaFoldDB" id="A0AAJ5WRR7"/>
<evidence type="ECO:0000256" key="1">
    <source>
        <dbReference type="SAM" id="SignalP"/>
    </source>
</evidence>
<dbReference type="Gene3D" id="2.120.10.10">
    <property type="match status" value="1"/>
</dbReference>